<reference evidence="2" key="1">
    <citation type="journal article" date="2021" name="Mol. Plant Pathol.">
        <title>A 20-kb lineage-specific genomic region tames virulence in pathogenic amphidiploid Verticillium longisporum.</title>
        <authorList>
            <person name="Harting R."/>
            <person name="Starke J."/>
            <person name="Kusch H."/>
            <person name="Poggeler S."/>
            <person name="Maurus I."/>
            <person name="Schluter R."/>
            <person name="Landesfeind M."/>
            <person name="Bulla I."/>
            <person name="Nowrousian M."/>
            <person name="de Jonge R."/>
            <person name="Stahlhut G."/>
            <person name="Hoff K.J."/>
            <person name="Asshauer K.P."/>
            <person name="Thurmer A."/>
            <person name="Stanke M."/>
            <person name="Daniel R."/>
            <person name="Morgenstern B."/>
            <person name="Thomma B.P.H.J."/>
            <person name="Kronstad J.W."/>
            <person name="Braus-Stromeyer S.A."/>
            <person name="Braus G.H."/>
        </authorList>
    </citation>
    <scope>NUCLEOTIDE SEQUENCE</scope>
    <source>
        <strain evidence="2">Vl32</strain>
    </source>
</reference>
<keyword evidence="1" id="KW-0472">Membrane</keyword>
<evidence type="ECO:0000256" key="1">
    <source>
        <dbReference type="SAM" id="Phobius"/>
    </source>
</evidence>
<sequence>MLDLSLLVQGAAYLAGIWSAFIFLVQCIDYTTVKKLNDIPSLVHILWAFASIVCALVLTLRRHILFGGRIKKASRILQIAACRS</sequence>
<evidence type="ECO:0000313" key="3">
    <source>
        <dbReference type="Proteomes" id="UP000689129"/>
    </source>
</evidence>
<dbReference type="AlphaFoldDB" id="A0A8I2ZVQ2"/>
<protein>
    <submittedName>
        <fullName evidence="2">Uncharacterized protein</fullName>
    </submittedName>
</protein>
<proteinExistence type="predicted"/>
<keyword evidence="1" id="KW-0812">Transmembrane</keyword>
<gene>
    <name evidence="2" type="ORF">HYQ45_018842</name>
</gene>
<dbReference type="EMBL" id="JAEMWZ010000051">
    <property type="protein sequence ID" value="KAG7139861.1"/>
    <property type="molecule type" value="Genomic_DNA"/>
</dbReference>
<feature type="transmembrane region" description="Helical" evidence="1">
    <location>
        <begin position="12"/>
        <end position="33"/>
    </location>
</feature>
<organism evidence="2 3">
    <name type="scientific">Verticillium longisporum</name>
    <name type="common">Verticillium dahliae var. longisporum</name>
    <dbReference type="NCBI Taxonomy" id="100787"/>
    <lineage>
        <taxon>Eukaryota</taxon>
        <taxon>Fungi</taxon>
        <taxon>Dikarya</taxon>
        <taxon>Ascomycota</taxon>
        <taxon>Pezizomycotina</taxon>
        <taxon>Sordariomycetes</taxon>
        <taxon>Hypocreomycetidae</taxon>
        <taxon>Glomerellales</taxon>
        <taxon>Plectosphaerellaceae</taxon>
        <taxon>Verticillium</taxon>
    </lineage>
</organism>
<keyword evidence="1" id="KW-1133">Transmembrane helix</keyword>
<evidence type="ECO:0000313" key="2">
    <source>
        <dbReference type="EMBL" id="KAG7139861.1"/>
    </source>
</evidence>
<name>A0A8I2ZVQ2_VERLO</name>
<feature type="transmembrane region" description="Helical" evidence="1">
    <location>
        <begin position="39"/>
        <end position="60"/>
    </location>
</feature>
<comment type="caution">
    <text evidence="2">The sequence shown here is derived from an EMBL/GenBank/DDBJ whole genome shotgun (WGS) entry which is preliminary data.</text>
</comment>
<dbReference type="Proteomes" id="UP000689129">
    <property type="component" value="Unassembled WGS sequence"/>
</dbReference>
<accession>A0A8I2ZVQ2</accession>